<evidence type="ECO:0000313" key="4">
    <source>
        <dbReference type="Proteomes" id="UP000199632"/>
    </source>
</evidence>
<feature type="domain" description="YCII-related" evidence="2">
    <location>
        <begin position="1"/>
        <end position="113"/>
    </location>
</feature>
<sequence length="117" mass="13076">MKYMLMLFEPETDWEARPDDLAANLAEHDVFSAWLKERGIAEVGGEALRGPSTATTLRKVGDEMVVTDGPFAELKEHLGGFYIIDAKDLDEAIEAARRCPTGTVTEIRPLWDMTDFT</sequence>
<protein>
    <submittedName>
        <fullName evidence="3">Uncharacterized conserved protein</fullName>
    </submittedName>
</protein>
<reference evidence="4" key="1">
    <citation type="submission" date="2016-10" db="EMBL/GenBank/DDBJ databases">
        <authorList>
            <person name="Varghese N."/>
            <person name="Submissions S."/>
        </authorList>
    </citation>
    <scope>NUCLEOTIDE SEQUENCE [LARGE SCALE GENOMIC DNA]</scope>
    <source>
        <strain evidence="4">DSM 44718</strain>
    </source>
</reference>
<name>A0A1H3N1Y1_9ACTN</name>
<gene>
    <name evidence="3" type="ORF">SAMN05421684_1742</name>
</gene>
<dbReference type="InterPro" id="IPR011008">
    <property type="entry name" value="Dimeric_a/b-barrel"/>
</dbReference>
<dbReference type="AlphaFoldDB" id="A0A1H3N1Y1"/>
<dbReference type="Pfam" id="PF03795">
    <property type="entry name" value="YCII"/>
    <property type="match status" value="1"/>
</dbReference>
<evidence type="ECO:0000313" key="3">
    <source>
        <dbReference type="EMBL" id="SDY82455.1"/>
    </source>
</evidence>
<proteinExistence type="inferred from homology"/>
<dbReference type="PANTHER" id="PTHR35174">
    <property type="entry name" value="BLL7171 PROTEIN-RELATED"/>
    <property type="match status" value="1"/>
</dbReference>
<keyword evidence="4" id="KW-1185">Reference proteome</keyword>
<dbReference type="SUPFAM" id="SSF54909">
    <property type="entry name" value="Dimeric alpha+beta barrel"/>
    <property type="match status" value="1"/>
</dbReference>
<dbReference type="Proteomes" id="UP000199632">
    <property type="component" value="Unassembled WGS sequence"/>
</dbReference>
<organism evidence="3 4">
    <name type="scientific">Asanoa ishikariensis</name>
    <dbReference type="NCBI Taxonomy" id="137265"/>
    <lineage>
        <taxon>Bacteria</taxon>
        <taxon>Bacillati</taxon>
        <taxon>Actinomycetota</taxon>
        <taxon>Actinomycetes</taxon>
        <taxon>Micromonosporales</taxon>
        <taxon>Micromonosporaceae</taxon>
        <taxon>Asanoa</taxon>
    </lineage>
</organism>
<dbReference type="InterPro" id="IPR005545">
    <property type="entry name" value="YCII"/>
</dbReference>
<dbReference type="PANTHER" id="PTHR35174:SF3">
    <property type="entry name" value="BLL7171 PROTEIN"/>
    <property type="match status" value="1"/>
</dbReference>
<dbReference type="Gene3D" id="3.30.70.1060">
    <property type="entry name" value="Dimeric alpha+beta barrel"/>
    <property type="match status" value="1"/>
</dbReference>
<dbReference type="OrthoDB" id="668782at2"/>
<dbReference type="STRING" id="137265.SAMN05421684_1742"/>
<dbReference type="EMBL" id="FNQB01000001">
    <property type="protein sequence ID" value="SDY82455.1"/>
    <property type="molecule type" value="Genomic_DNA"/>
</dbReference>
<evidence type="ECO:0000256" key="1">
    <source>
        <dbReference type="ARBA" id="ARBA00007689"/>
    </source>
</evidence>
<dbReference type="RefSeq" id="WP_143049686.1">
    <property type="nucleotide sequence ID" value="NZ_BOND01000028.1"/>
</dbReference>
<comment type="similarity">
    <text evidence="1">Belongs to the YciI family.</text>
</comment>
<evidence type="ECO:0000259" key="2">
    <source>
        <dbReference type="Pfam" id="PF03795"/>
    </source>
</evidence>
<accession>A0A1H3N1Y1</accession>